<keyword evidence="2" id="KW-1185">Reference proteome</keyword>
<reference evidence="2" key="1">
    <citation type="submission" date="2015-08" db="EMBL/GenBank/DDBJ databases">
        <title>Genome sequencing project for genomic taxonomy and phylogenomics of Bacillus-like bacteria.</title>
        <authorList>
            <person name="Liu B."/>
            <person name="Wang J."/>
            <person name="Zhu Y."/>
            <person name="Liu G."/>
            <person name="Chen Q."/>
            <person name="Chen Z."/>
            <person name="Lan J."/>
            <person name="Che J."/>
            <person name="Ge C."/>
            <person name="Shi H."/>
            <person name="Pan Z."/>
            <person name="Liu X."/>
        </authorList>
    </citation>
    <scope>NUCLEOTIDE SEQUENCE [LARGE SCALE GENOMIC DNA]</scope>
    <source>
        <strain evidence="2">FJAT-22460</strain>
    </source>
</reference>
<gene>
    <name evidence="1" type="ORF">AM231_08705</name>
</gene>
<dbReference type="Proteomes" id="UP000036932">
    <property type="component" value="Unassembled WGS sequence"/>
</dbReference>
<organism evidence="1 2">
    <name type="scientific">Paenibacillus solani</name>
    <dbReference type="NCBI Taxonomy" id="1705565"/>
    <lineage>
        <taxon>Bacteria</taxon>
        <taxon>Bacillati</taxon>
        <taxon>Bacillota</taxon>
        <taxon>Bacilli</taxon>
        <taxon>Bacillales</taxon>
        <taxon>Paenibacillaceae</taxon>
        <taxon>Paenibacillus</taxon>
    </lineage>
</organism>
<evidence type="ECO:0000313" key="1">
    <source>
        <dbReference type="EMBL" id="KOR89228.1"/>
    </source>
</evidence>
<evidence type="ECO:0000313" key="2">
    <source>
        <dbReference type="Proteomes" id="UP000036932"/>
    </source>
</evidence>
<comment type="caution">
    <text evidence="1">The sequence shown here is derived from an EMBL/GenBank/DDBJ whole genome shotgun (WGS) entry which is preliminary data.</text>
</comment>
<dbReference type="RefSeq" id="WP_054402271.1">
    <property type="nucleotide sequence ID" value="NZ_LIUT01000001.1"/>
</dbReference>
<proteinExistence type="predicted"/>
<accession>A0A0M1P418</accession>
<dbReference type="AlphaFoldDB" id="A0A0M1P418"/>
<dbReference type="PATRIC" id="fig|1705565.3.peg.3694"/>
<name>A0A0M1P418_9BACL</name>
<sequence length="79" mass="9344">MEDQYEDAINESREQDRSIRAEHLDNVLGKLKDFLVNSDTFEMCTNAPARKGYLYEVIRLEQFKNDFEDMPKETNATCY</sequence>
<dbReference type="EMBL" id="LIUT01000001">
    <property type="protein sequence ID" value="KOR89228.1"/>
    <property type="molecule type" value="Genomic_DNA"/>
</dbReference>
<protein>
    <submittedName>
        <fullName evidence="1">Uncharacterized protein</fullName>
    </submittedName>
</protein>